<feature type="repeat" description="PPR" evidence="3">
    <location>
        <begin position="144"/>
        <end position="178"/>
    </location>
</feature>
<sequence length="961" mass="109382">MNHVYPVFHKAFRRTLISDPEIDSSQKISTENPGNVAKTGQDVSQFVHRITEIIRDENSTFSMEHSLGEAGLTFDSDTVDKILKRCFKARDAAIRFFYWVKLQPGFQHTAQTYNTMLYIAGEAKEFDLIKRLLDEMNSEECPKDIKTWTILVSHYGKAKQLGEALKTFKEMKKSGFDPDETVYGSMVLSLCNARKSELAAEFYKEMALSGMKLDSHGYKLLMTCLGEAGDIFGVRSVGNDMLKIAGMPKCAVHSSMMQSLSISGRFGDAIKLVNEIRGENSSLEEYQVLFKGLCRACRMNNALELLGVICKHEGAIDRDVYEILINGYLRIGEISVACVLLNSMKKLGFLPSVSTYTDIVQHLFRMNAYEEGCRLYEEMKESGLEPDVVAMTALVAGHVCHSQFSKAKEAFDNMKERGIKPTWKAYSIYIKELCKINEPEQAFELLKEMKSFKMNAGQETCQIVISLLEKAGKLEKVQLVKQMSNAFALQNQEPDLADVHISQELFCEETKTHSSNSGLESLDNEPLLPLMNELELGHPSQKTYSDQDLQDACRILLSFSDWSVLQEGLEKSTIKFTPHLVHEIMRKCQIHGNSTLRFFSWVGRIPGYHHTTETYNLAIKISGSAKDFKHMKSLYLEMRRKGCLITADTWTIMLAQYGRVGLTNMALRRFKAMKFKKYNPDRNTYKYMIMFLCGKKGRKVEEAILIFKEMLGVGFSPDQETLEIYLTCLCEVGKLSDARDCVDSLSKVSFTDQFRYSVLVKALCRAGKLDEALALSKELGTLDQYIYGSLVHGLLRAGRVDEALKMVGKMTLDGFSPTVHVYTSFLVHYFKEKQMEKALEIFRKMREDGCEPSIITYSALIRGYMNQGLAIDAWNTFWLMKLKGPFPDFETYSMFISCLCRDGRSEEALQLIYDMMEDGIIPSTLNFRTVYYGLNREGKHDLAHTVLQAKWALMKRRKFST</sequence>
<evidence type="ECO:0000256" key="1">
    <source>
        <dbReference type="ARBA" id="ARBA00007626"/>
    </source>
</evidence>
<feature type="repeat" description="PPR" evidence="3">
    <location>
        <begin position="179"/>
        <end position="213"/>
    </location>
</feature>
<protein>
    <recommendedName>
        <fullName evidence="6">Pentacotripeptide-repeat region of PRORP domain-containing protein</fullName>
    </recommendedName>
</protein>
<feature type="repeat" description="PPR" evidence="3">
    <location>
        <begin position="681"/>
        <end position="717"/>
    </location>
</feature>
<dbReference type="Proteomes" id="UP000017836">
    <property type="component" value="Unassembled WGS sequence"/>
</dbReference>
<feature type="repeat" description="PPR" evidence="3">
    <location>
        <begin position="888"/>
        <end position="922"/>
    </location>
</feature>
<feature type="repeat" description="PPR" evidence="3">
    <location>
        <begin position="818"/>
        <end position="852"/>
    </location>
</feature>
<organism evidence="4 5">
    <name type="scientific">Amborella trichopoda</name>
    <dbReference type="NCBI Taxonomy" id="13333"/>
    <lineage>
        <taxon>Eukaryota</taxon>
        <taxon>Viridiplantae</taxon>
        <taxon>Streptophyta</taxon>
        <taxon>Embryophyta</taxon>
        <taxon>Tracheophyta</taxon>
        <taxon>Spermatophyta</taxon>
        <taxon>Magnoliopsida</taxon>
        <taxon>Amborellales</taxon>
        <taxon>Amborellaceae</taxon>
        <taxon>Amborella</taxon>
    </lineage>
</organism>
<feature type="repeat" description="PPR" evidence="3">
    <location>
        <begin position="387"/>
        <end position="421"/>
    </location>
</feature>
<dbReference type="Pfam" id="PF01535">
    <property type="entry name" value="PPR"/>
    <property type="match status" value="4"/>
</dbReference>
<reference evidence="5" key="1">
    <citation type="journal article" date="2013" name="Science">
        <title>The Amborella genome and the evolution of flowering plants.</title>
        <authorList>
            <consortium name="Amborella Genome Project"/>
        </authorList>
    </citation>
    <scope>NUCLEOTIDE SEQUENCE [LARGE SCALE GENOMIC DNA]</scope>
</reference>
<accession>W1NE55</accession>
<dbReference type="SUPFAM" id="SSF48452">
    <property type="entry name" value="TPR-like"/>
    <property type="match status" value="1"/>
</dbReference>
<comment type="similarity">
    <text evidence="1">Belongs to the PPR family. P subfamily.</text>
</comment>
<name>W1NE55_AMBTC</name>
<dbReference type="PANTHER" id="PTHR47447:SF28">
    <property type="entry name" value="PENTACOTRIPEPTIDE-REPEAT REGION OF PRORP DOMAIN-CONTAINING PROTEIN"/>
    <property type="match status" value="1"/>
</dbReference>
<proteinExistence type="inferred from homology"/>
<evidence type="ECO:0000313" key="4">
    <source>
        <dbReference type="EMBL" id="ERM93661.1"/>
    </source>
</evidence>
<feature type="repeat" description="PPR" evidence="3">
    <location>
        <begin position="352"/>
        <end position="386"/>
    </location>
</feature>
<dbReference type="NCBIfam" id="TIGR00756">
    <property type="entry name" value="PPR"/>
    <property type="match status" value="8"/>
</dbReference>
<gene>
    <name evidence="4" type="ORF">AMTR_s00004p00162290</name>
</gene>
<evidence type="ECO:0008006" key="6">
    <source>
        <dbReference type="Google" id="ProtNLM"/>
    </source>
</evidence>
<keyword evidence="2" id="KW-0677">Repeat</keyword>
<feature type="repeat" description="PPR" evidence="3">
    <location>
        <begin position="783"/>
        <end position="817"/>
    </location>
</feature>
<dbReference type="PROSITE" id="PS51375">
    <property type="entry name" value="PPR"/>
    <property type="match status" value="12"/>
</dbReference>
<feature type="repeat" description="PPR" evidence="3">
    <location>
        <begin position="752"/>
        <end position="782"/>
    </location>
</feature>
<dbReference type="HOGENOM" id="CLU_002706_49_12_1"/>
<dbReference type="Pfam" id="PF13041">
    <property type="entry name" value="PPR_2"/>
    <property type="match status" value="4"/>
</dbReference>
<dbReference type="OMA" id="ETYSMFM"/>
<dbReference type="InterPro" id="IPR011990">
    <property type="entry name" value="TPR-like_helical_dom_sf"/>
</dbReference>
<dbReference type="EMBL" id="KI397628">
    <property type="protein sequence ID" value="ERM93661.1"/>
    <property type="molecule type" value="Genomic_DNA"/>
</dbReference>
<feature type="repeat" description="PPR" evidence="3">
    <location>
        <begin position="853"/>
        <end position="887"/>
    </location>
</feature>
<dbReference type="Gramene" id="ERM93661">
    <property type="protein sequence ID" value="ERM93661"/>
    <property type="gene ID" value="AMTR_s00004p00162290"/>
</dbReference>
<evidence type="ECO:0000313" key="5">
    <source>
        <dbReference type="Proteomes" id="UP000017836"/>
    </source>
</evidence>
<dbReference type="STRING" id="13333.W1NE55"/>
<dbReference type="InterPro" id="IPR002885">
    <property type="entry name" value="PPR_rpt"/>
</dbReference>
<evidence type="ECO:0000256" key="3">
    <source>
        <dbReference type="PROSITE-ProRule" id="PRU00708"/>
    </source>
</evidence>
<dbReference type="KEGG" id="atr:18421511"/>
<dbReference type="eggNOG" id="KOG4197">
    <property type="taxonomic scope" value="Eukaryota"/>
</dbReference>
<feature type="repeat" description="PPR" evidence="3">
    <location>
        <begin position="646"/>
        <end position="680"/>
    </location>
</feature>
<dbReference type="Gene3D" id="1.25.40.10">
    <property type="entry name" value="Tetratricopeptide repeat domain"/>
    <property type="match status" value="7"/>
</dbReference>
<evidence type="ECO:0000256" key="2">
    <source>
        <dbReference type="ARBA" id="ARBA00022737"/>
    </source>
</evidence>
<feature type="repeat" description="PPR" evidence="3">
    <location>
        <begin position="317"/>
        <end position="351"/>
    </location>
</feature>
<dbReference type="Pfam" id="PF12854">
    <property type="entry name" value="PPR_1"/>
    <property type="match status" value="2"/>
</dbReference>
<dbReference type="OrthoDB" id="185373at2759"/>
<keyword evidence="5" id="KW-1185">Reference proteome</keyword>
<dbReference type="AlphaFoldDB" id="W1NE55"/>
<dbReference type="PANTHER" id="PTHR47447">
    <property type="entry name" value="OS03G0856100 PROTEIN"/>
    <property type="match status" value="1"/>
</dbReference>